<dbReference type="AlphaFoldDB" id="A0A2W5SW78"/>
<feature type="transmembrane region" description="Helical" evidence="1">
    <location>
        <begin position="20"/>
        <end position="45"/>
    </location>
</feature>
<dbReference type="EMBL" id="QFQP01000034">
    <property type="protein sequence ID" value="PZR07052.1"/>
    <property type="molecule type" value="Genomic_DNA"/>
</dbReference>
<reference evidence="2 3" key="1">
    <citation type="submission" date="2017-08" db="EMBL/GenBank/DDBJ databases">
        <title>Infants hospitalized years apart are colonized by the same room-sourced microbial strains.</title>
        <authorList>
            <person name="Brooks B."/>
            <person name="Olm M.R."/>
            <person name="Firek B.A."/>
            <person name="Baker R."/>
            <person name="Thomas B.C."/>
            <person name="Morowitz M.J."/>
            <person name="Banfield J.F."/>
        </authorList>
    </citation>
    <scope>NUCLEOTIDE SEQUENCE [LARGE SCALE GENOMIC DNA]</scope>
    <source>
        <strain evidence="2">S2_003_000_R2_14</strain>
    </source>
</reference>
<keyword evidence="1" id="KW-1133">Transmembrane helix</keyword>
<gene>
    <name evidence="2" type="ORF">DI536_28765</name>
</gene>
<evidence type="ECO:0000256" key="1">
    <source>
        <dbReference type="SAM" id="Phobius"/>
    </source>
</evidence>
<keyword evidence="1" id="KW-0812">Transmembrane</keyword>
<keyword evidence="1" id="KW-0472">Membrane</keyword>
<evidence type="ECO:0000313" key="2">
    <source>
        <dbReference type="EMBL" id="PZR07052.1"/>
    </source>
</evidence>
<proteinExistence type="predicted"/>
<dbReference type="Proteomes" id="UP000249061">
    <property type="component" value="Unassembled WGS sequence"/>
</dbReference>
<sequence length="275" mass="29571">MAGVYHARLLNQPAARRRGLLFALIAGAALVSSCCVLGAVMVAFVDEEARTVSHATARGEIPTGDTPQLFPGSPGWLPSGKGSVIPDAELNAGEPQGLWWYPQLQSTGVLDAVVELYLPDGTYVLRPRPGGPFLFDLDGHRAAGSTVGTFKREGEAITRAYDRFSYTEPFSKGEDDEGRWFDVGPARRRPIAPVKREHLMGTWRSAGSGYTFRDDGTVTIGINNAAAVGEQTGTCKLDGYLMLVTPANAPSWVQFIGSTGNGRFLIVGNRLYARP</sequence>
<organism evidence="2 3">
    <name type="scientific">Archangium gephyra</name>
    <dbReference type="NCBI Taxonomy" id="48"/>
    <lineage>
        <taxon>Bacteria</taxon>
        <taxon>Pseudomonadati</taxon>
        <taxon>Myxococcota</taxon>
        <taxon>Myxococcia</taxon>
        <taxon>Myxococcales</taxon>
        <taxon>Cystobacterineae</taxon>
        <taxon>Archangiaceae</taxon>
        <taxon>Archangium</taxon>
    </lineage>
</organism>
<accession>A0A2W5SW78</accession>
<comment type="caution">
    <text evidence="2">The sequence shown here is derived from an EMBL/GenBank/DDBJ whole genome shotgun (WGS) entry which is preliminary data.</text>
</comment>
<evidence type="ECO:0000313" key="3">
    <source>
        <dbReference type="Proteomes" id="UP000249061"/>
    </source>
</evidence>
<protein>
    <submittedName>
        <fullName evidence="2">Uncharacterized protein</fullName>
    </submittedName>
</protein>
<name>A0A2W5SW78_9BACT</name>